<evidence type="ECO:0000256" key="1">
    <source>
        <dbReference type="SAM" id="SignalP"/>
    </source>
</evidence>
<evidence type="ECO:0008006" key="4">
    <source>
        <dbReference type="Google" id="ProtNLM"/>
    </source>
</evidence>
<keyword evidence="1" id="KW-0732">Signal</keyword>
<gene>
    <name evidence="2" type="ORF">FNZ56_12540</name>
</gene>
<dbReference type="RefSeq" id="WP_143880162.1">
    <property type="nucleotide sequence ID" value="NZ_BAABLZ010000001.1"/>
</dbReference>
<dbReference type="AlphaFoldDB" id="A0A516V7Z6"/>
<accession>A0A516V7Z6</accession>
<feature type="signal peptide" evidence="1">
    <location>
        <begin position="1"/>
        <end position="25"/>
    </location>
</feature>
<dbReference type="Proteomes" id="UP000315891">
    <property type="component" value="Chromosome"/>
</dbReference>
<dbReference type="EMBL" id="CP041742">
    <property type="protein sequence ID" value="QDQ74653.1"/>
    <property type="molecule type" value="Genomic_DNA"/>
</dbReference>
<proteinExistence type="predicted"/>
<sequence>MNRMMPCIFLLATAGGFAMAPPAGAVTSTRYQVQTGANMCTLSVPTTDTKVRPRATGYNNEGATSAFVICSFDPPPGAQYGVATEFKDAYLYLVSLDGMVRDVTCTGVNSIKTSGLVPQFVPKTLSVSSTTTETAFAWLPADFDGTSTIPYSGGAFSVTCILPPQTSIEFGGAHSDEYVGS</sequence>
<keyword evidence="3" id="KW-1185">Reference proteome</keyword>
<feature type="chain" id="PRO_5021990937" description="Spore coat protein U domain-containing protein" evidence="1">
    <location>
        <begin position="26"/>
        <end position="181"/>
    </location>
</feature>
<name>A0A516V7Z6_9GAMM</name>
<evidence type="ECO:0000313" key="3">
    <source>
        <dbReference type="Proteomes" id="UP000315891"/>
    </source>
</evidence>
<protein>
    <recommendedName>
        <fullName evidence="4">Spore coat protein U domain-containing protein</fullName>
    </recommendedName>
</protein>
<organism evidence="2 3">
    <name type="scientific">Pseudoluteimonas lycopersici</name>
    <dbReference type="NCBI Taxonomy" id="1324796"/>
    <lineage>
        <taxon>Bacteria</taxon>
        <taxon>Pseudomonadati</taxon>
        <taxon>Pseudomonadota</taxon>
        <taxon>Gammaproteobacteria</taxon>
        <taxon>Lysobacterales</taxon>
        <taxon>Lysobacteraceae</taxon>
        <taxon>Pseudoluteimonas</taxon>
    </lineage>
</organism>
<reference evidence="2 3" key="1">
    <citation type="submission" date="2019-07" db="EMBL/GenBank/DDBJ databases">
        <title>Lysobacter weifangensis sp. nov., isolated from bensulfuron-methyl contaminated farmland soil.</title>
        <authorList>
            <person name="Zhao H."/>
        </authorList>
    </citation>
    <scope>NUCLEOTIDE SEQUENCE [LARGE SCALE GENOMIC DNA]</scope>
    <source>
        <strain evidence="2 3">CC-Bw-6</strain>
    </source>
</reference>
<evidence type="ECO:0000313" key="2">
    <source>
        <dbReference type="EMBL" id="QDQ74653.1"/>
    </source>
</evidence>
<dbReference type="OrthoDB" id="6063089at2"/>